<evidence type="ECO:0000256" key="5">
    <source>
        <dbReference type="SAM" id="Phobius"/>
    </source>
</evidence>
<evidence type="ECO:0000256" key="3">
    <source>
        <dbReference type="ARBA" id="ARBA00022989"/>
    </source>
</evidence>
<comment type="subcellular location">
    <subcellularLocation>
        <location evidence="1">Membrane</location>
        <topology evidence="1">Single-pass membrane protein</topology>
    </subcellularLocation>
</comment>
<comment type="caution">
    <text evidence="8">The sequence shown here is derived from an EMBL/GenBank/DDBJ whole genome shotgun (WGS) entry which is preliminary data.</text>
</comment>
<evidence type="ECO:0000313" key="8">
    <source>
        <dbReference type="EMBL" id="PSK85208.1"/>
    </source>
</evidence>
<reference evidence="8 9" key="1">
    <citation type="submission" date="2018-03" db="EMBL/GenBank/DDBJ databases">
        <title>Genomic Encyclopedia of Archaeal and Bacterial Type Strains, Phase II (KMG-II): from individual species to whole genera.</title>
        <authorList>
            <person name="Goeker M."/>
        </authorList>
    </citation>
    <scope>NUCLEOTIDE SEQUENCE [LARGE SCALE GENOMIC DNA]</scope>
    <source>
        <strain evidence="8 9">DSM 27267</strain>
    </source>
</reference>
<dbReference type="Proteomes" id="UP000396862">
    <property type="component" value="Unassembled WGS sequence"/>
</dbReference>
<evidence type="ECO:0000256" key="2">
    <source>
        <dbReference type="ARBA" id="ARBA00022692"/>
    </source>
</evidence>
<keyword evidence="3 5" id="KW-1133">Transmembrane helix</keyword>
<dbReference type="OrthoDB" id="7057889at2"/>
<dbReference type="PANTHER" id="PTHR30386:SF26">
    <property type="entry name" value="TRANSPORT PROTEIN COMB"/>
    <property type="match status" value="1"/>
</dbReference>
<keyword evidence="4 5" id="KW-0472">Membrane</keyword>
<dbReference type="InterPro" id="IPR058982">
    <property type="entry name" value="Beta-barrel_AprE"/>
</dbReference>
<evidence type="ECO:0000313" key="9">
    <source>
        <dbReference type="Proteomes" id="UP000240621"/>
    </source>
</evidence>
<evidence type="ECO:0000259" key="6">
    <source>
        <dbReference type="Pfam" id="PF26002"/>
    </source>
</evidence>
<keyword evidence="2 5" id="KW-0812">Transmembrane</keyword>
<dbReference type="PRINTS" id="PR01490">
    <property type="entry name" value="RTXTOXIND"/>
</dbReference>
<proteinExistence type="predicted"/>
<reference evidence="7 10" key="2">
    <citation type="submission" date="2019-10" db="EMBL/GenBank/DDBJ databases">
        <title>Prolixibacter strains distinguished by the presence of nitrate reductase genes were adept at nitrate-dependent anaerobic corrosion of metallic iron and carbon steel.</title>
        <authorList>
            <person name="Iino T."/>
            <person name="Shono N."/>
            <person name="Ito K."/>
            <person name="Nakamura R."/>
            <person name="Sueoka K."/>
            <person name="Harayama S."/>
            <person name="Ohkuma M."/>
        </authorList>
    </citation>
    <scope>NUCLEOTIDE SEQUENCE [LARGE SCALE GENOMIC DNA]</scope>
    <source>
        <strain evidence="7 10">MIC1-1</strain>
    </source>
</reference>
<dbReference type="RefSeq" id="WP_106540268.1">
    <property type="nucleotide sequence ID" value="NZ_BLAU01000001.1"/>
</dbReference>
<dbReference type="GO" id="GO:0016020">
    <property type="term" value="C:membrane"/>
    <property type="evidence" value="ECO:0007669"/>
    <property type="project" value="UniProtKB-SubCell"/>
</dbReference>
<dbReference type="Pfam" id="PF26002">
    <property type="entry name" value="Beta-barrel_AprE"/>
    <property type="match status" value="1"/>
</dbReference>
<sequence>MEKKRHLEIRSEEVQDILGRMPAWITRNGTTLVFVVVVLLFVGSWFFKYPDIITSPIVVTTENPPANIVARVDGKITQLYVKDKEHVEKGQRIALLENPANFDDVLDLEKHLRWLSPFFIDFDLKKQTVFKDSYTLGTIQPKYTAFLKLYNDYLHFSERNYYPEKINALQDQVGVYRMYYDRQWSRRKVVEEDLGLAKQKFKRDSLLYNKGVLSLAEYQTSKQTLLNKQYDFEGVRTTLAETQMKILDLQQSVIDMQNKYDQEKKGLQLSLEEAYNNLRGEIGVWELNYLMKAPIDGNATFTKFWSVNQNVTKGENVFTIVPDKPSRIIGKVKLQIQGSGKVKVGQKVNIKFANYPYMEYGMVEGRVDKISEVPNDNYYSCEVNLPNGLVTNYGTKLDFNHEISGTAEIITEDRRLIQRLFDPIKSIFRERVAR</sequence>
<evidence type="ECO:0000313" key="10">
    <source>
        <dbReference type="Proteomes" id="UP000396862"/>
    </source>
</evidence>
<dbReference type="Gene3D" id="2.40.50.100">
    <property type="match status" value="1"/>
</dbReference>
<dbReference type="PANTHER" id="PTHR30386">
    <property type="entry name" value="MEMBRANE FUSION SUBUNIT OF EMRAB-TOLC MULTIDRUG EFFLUX PUMP"/>
    <property type="match status" value="1"/>
</dbReference>
<evidence type="ECO:0000256" key="1">
    <source>
        <dbReference type="ARBA" id="ARBA00004167"/>
    </source>
</evidence>
<dbReference type="EMBL" id="PYGC01000001">
    <property type="protein sequence ID" value="PSK85208.1"/>
    <property type="molecule type" value="Genomic_DNA"/>
</dbReference>
<dbReference type="Proteomes" id="UP000240621">
    <property type="component" value="Unassembled WGS sequence"/>
</dbReference>
<keyword evidence="10" id="KW-1185">Reference proteome</keyword>
<dbReference type="InterPro" id="IPR050739">
    <property type="entry name" value="MFP"/>
</dbReference>
<feature type="transmembrane region" description="Helical" evidence="5">
    <location>
        <begin position="29"/>
        <end position="47"/>
    </location>
</feature>
<feature type="domain" description="AprE-like beta-barrel" evidence="6">
    <location>
        <begin position="331"/>
        <end position="390"/>
    </location>
</feature>
<evidence type="ECO:0000256" key="4">
    <source>
        <dbReference type="ARBA" id="ARBA00023136"/>
    </source>
</evidence>
<gene>
    <name evidence="8" type="ORF">CLV93_101160</name>
    <name evidence="7" type="ORF">JCM18694_00760</name>
</gene>
<organism evidence="8 9">
    <name type="scientific">Prolixibacter denitrificans</name>
    <dbReference type="NCBI Taxonomy" id="1541063"/>
    <lineage>
        <taxon>Bacteria</taxon>
        <taxon>Pseudomonadati</taxon>
        <taxon>Bacteroidota</taxon>
        <taxon>Bacteroidia</taxon>
        <taxon>Marinilabiliales</taxon>
        <taxon>Prolixibacteraceae</taxon>
        <taxon>Prolixibacter</taxon>
    </lineage>
</organism>
<dbReference type="EMBL" id="BLAU01000001">
    <property type="protein sequence ID" value="GET19830.1"/>
    <property type="molecule type" value="Genomic_DNA"/>
</dbReference>
<name>A0A2P8CJQ1_9BACT</name>
<accession>A0A2P8CJQ1</accession>
<dbReference type="AlphaFoldDB" id="A0A2P8CJQ1"/>
<protein>
    <submittedName>
        <fullName evidence="7">Hemolysin</fullName>
    </submittedName>
    <submittedName>
        <fullName evidence="8">HlyD family secretion protein</fullName>
    </submittedName>
</protein>
<evidence type="ECO:0000313" key="7">
    <source>
        <dbReference type="EMBL" id="GET19830.1"/>
    </source>
</evidence>